<organism evidence="3 4">
    <name type="scientific">Ceratopteris richardii</name>
    <name type="common">Triangle waterfern</name>
    <dbReference type="NCBI Taxonomy" id="49495"/>
    <lineage>
        <taxon>Eukaryota</taxon>
        <taxon>Viridiplantae</taxon>
        <taxon>Streptophyta</taxon>
        <taxon>Embryophyta</taxon>
        <taxon>Tracheophyta</taxon>
        <taxon>Polypodiopsida</taxon>
        <taxon>Polypodiidae</taxon>
        <taxon>Polypodiales</taxon>
        <taxon>Pteridineae</taxon>
        <taxon>Pteridaceae</taxon>
        <taxon>Parkerioideae</taxon>
        <taxon>Ceratopteris</taxon>
    </lineage>
</organism>
<dbReference type="Pfam" id="PF13041">
    <property type="entry name" value="PPR_2"/>
    <property type="match status" value="4"/>
</dbReference>
<dbReference type="FunFam" id="1.25.40.10:FF:000031">
    <property type="entry name" value="Pentatricopeptide repeat-containing protein mitochondrial"/>
    <property type="match status" value="1"/>
</dbReference>
<dbReference type="InterPro" id="IPR002885">
    <property type="entry name" value="PPR_rpt"/>
</dbReference>
<dbReference type="FunFam" id="1.25.40.10:FF:000285">
    <property type="entry name" value="Pentatricopeptide repeat-containing protein, chloroplastic"/>
    <property type="match status" value="1"/>
</dbReference>
<dbReference type="FunFam" id="1.25.40.10:FF:000073">
    <property type="entry name" value="Pentatricopeptide repeat-containing protein chloroplastic"/>
    <property type="match status" value="1"/>
</dbReference>
<dbReference type="InterPro" id="IPR011990">
    <property type="entry name" value="TPR-like_helical_dom_sf"/>
</dbReference>
<protein>
    <recommendedName>
        <fullName evidence="5">Pentatricopeptide repeat-containing protein</fullName>
    </recommendedName>
</protein>
<gene>
    <name evidence="3" type="ORF">KP509_22G073800</name>
</gene>
<accession>A0A8T2S9M6</accession>
<feature type="repeat" description="PPR" evidence="2">
    <location>
        <begin position="152"/>
        <end position="186"/>
    </location>
</feature>
<dbReference type="GO" id="GO:0048731">
    <property type="term" value="P:system development"/>
    <property type="evidence" value="ECO:0007669"/>
    <property type="project" value="UniProtKB-ARBA"/>
</dbReference>
<feature type="repeat" description="PPR" evidence="2">
    <location>
        <begin position="863"/>
        <end position="897"/>
    </location>
</feature>
<dbReference type="PROSITE" id="PS51375">
    <property type="entry name" value="PPR"/>
    <property type="match status" value="6"/>
</dbReference>
<name>A0A8T2S9M6_CERRI</name>
<keyword evidence="1" id="KW-0677">Repeat</keyword>
<dbReference type="OrthoDB" id="10402270at2759"/>
<evidence type="ECO:0000256" key="1">
    <source>
        <dbReference type="ARBA" id="ARBA00022737"/>
    </source>
</evidence>
<dbReference type="Proteomes" id="UP000825935">
    <property type="component" value="Chromosome 22"/>
</dbReference>
<evidence type="ECO:0000313" key="3">
    <source>
        <dbReference type="EMBL" id="KAH7307719.1"/>
    </source>
</evidence>
<feature type="repeat" description="PPR" evidence="2">
    <location>
        <begin position="762"/>
        <end position="796"/>
    </location>
</feature>
<dbReference type="InterPro" id="IPR046960">
    <property type="entry name" value="PPR_At4g14850-like_plant"/>
</dbReference>
<dbReference type="PANTHER" id="PTHR47926">
    <property type="entry name" value="PENTATRICOPEPTIDE REPEAT-CONTAINING PROTEIN"/>
    <property type="match status" value="1"/>
</dbReference>
<proteinExistence type="predicted"/>
<feature type="repeat" description="PPR" evidence="2">
    <location>
        <begin position="661"/>
        <end position="695"/>
    </location>
</feature>
<evidence type="ECO:0008006" key="5">
    <source>
        <dbReference type="Google" id="ProtNLM"/>
    </source>
</evidence>
<evidence type="ECO:0000256" key="2">
    <source>
        <dbReference type="PROSITE-ProRule" id="PRU00708"/>
    </source>
</evidence>
<feature type="repeat" description="PPR" evidence="2">
    <location>
        <begin position="455"/>
        <end position="489"/>
    </location>
</feature>
<dbReference type="PANTHER" id="PTHR47926:SF533">
    <property type="entry name" value="DYW DOMAIN-CONTAINING PROTEIN"/>
    <property type="match status" value="1"/>
</dbReference>
<dbReference type="Pfam" id="PF01535">
    <property type="entry name" value="PPR"/>
    <property type="match status" value="5"/>
</dbReference>
<feature type="repeat" description="PPR" evidence="2">
    <location>
        <begin position="253"/>
        <end position="287"/>
    </location>
</feature>
<comment type="caution">
    <text evidence="3">The sequence shown here is derived from an EMBL/GenBank/DDBJ whole genome shotgun (WGS) entry which is preliminary data.</text>
</comment>
<dbReference type="FunFam" id="1.25.40.10:FF:000158">
    <property type="entry name" value="pentatricopeptide repeat-containing protein At2g33680"/>
    <property type="match status" value="1"/>
</dbReference>
<dbReference type="EMBL" id="CM035427">
    <property type="protein sequence ID" value="KAH7307719.1"/>
    <property type="molecule type" value="Genomic_DNA"/>
</dbReference>
<keyword evidence="4" id="KW-1185">Reference proteome</keyword>
<dbReference type="AlphaFoldDB" id="A0A8T2S9M6"/>
<dbReference type="GO" id="GO:0003723">
    <property type="term" value="F:RNA binding"/>
    <property type="evidence" value="ECO:0007669"/>
    <property type="project" value="InterPro"/>
</dbReference>
<evidence type="ECO:0000313" key="4">
    <source>
        <dbReference type="Proteomes" id="UP000825935"/>
    </source>
</evidence>
<dbReference type="Gene3D" id="1.25.40.10">
    <property type="entry name" value="Tetratricopeptide repeat domain"/>
    <property type="match status" value="7"/>
</dbReference>
<reference evidence="3" key="1">
    <citation type="submission" date="2021-08" db="EMBL/GenBank/DDBJ databases">
        <title>WGS assembly of Ceratopteris richardii.</title>
        <authorList>
            <person name="Marchant D.B."/>
            <person name="Chen G."/>
            <person name="Jenkins J."/>
            <person name="Shu S."/>
            <person name="Leebens-Mack J."/>
            <person name="Grimwood J."/>
            <person name="Schmutz J."/>
            <person name="Soltis P."/>
            <person name="Soltis D."/>
            <person name="Chen Z.-H."/>
        </authorList>
    </citation>
    <scope>NUCLEOTIDE SEQUENCE</scope>
    <source>
        <strain evidence="3">Whitten #5841</strain>
        <tissue evidence="3">Leaf</tissue>
    </source>
</reference>
<dbReference type="GO" id="GO:0009451">
    <property type="term" value="P:RNA modification"/>
    <property type="evidence" value="ECO:0007669"/>
    <property type="project" value="InterPro"/>
</dbReference>
<sequence>MLGFYIRQGSRARFASKAVTVPLSSQTCRYCLAFYVCRALEISYTFYGASLSSDTSKIEKTTTSYDHYTDESAWNKAINEIEHSPAPMAFARLLRICMEETDLWLVRVVHMLIVSHGFSLIPALQLLLVRIYGHCAAAEDALQLFRSISYRDLPLWNVIIESLCVNGHMQEACYFYCQMQENGVIPNRKTCMLLLPTLIGHKMLHEGKKSHVLTREIGCESDVAIETALVGMYGRCGALKESKAAFDAMHVRNVVAWTAMISVCLQQNEGIGAFHIFEDMLRERITPDRVAFTKVLAACTACLLLKEGQEVHIWATCYGFEQQISIVNALVQLYGTCKLLKEAEHVFASAGEKDVISFSFLICIYIDAGKIYKTSYLVDNMQLLKLSPNKVFLLTILSKLDCKEALPTGEYIHNCILKKGLDNDIPICNALINMYDKCGYPRNAMWTFDRMPQHNVISWTSLIRIYAQHGQYKTAFSAFEAMQEKGVSPNWVTFVTLLDLCLNEEAHDEGRILHTCIVDSGVESNPSVSTTLIKLYGSSDSFEDAQDVLERIIEPGVESWNHFFSVCSENNFFHGCCKRAMSIFDKMLSQASLPDNCTYGHLLVACAKEGALRMGKQVHARAEGMENEMNVITATNIINMYGRCGSPHFSLIVFDQMTAANVISWTAMISVCIENELGDRALQLFVQMLQEDVLPNMVTMVNIVTLYANLTALAQGKRVHAVIICSEFSSEVALNNALISMYEKCGSLNDAQQTFDDMPEKNVVSWSGMIAAYGHHDSNIMALRLFEEMQLSDVKPNEITFVSVLDACAYAGSLASGECLHTFLMHNRFDLGALVGNSMINMYNKCGDASAAERTFVMMTEKDPMTWSIMMGTFTEHGRGKEAVHLAEQMFEKGLIFDEASITDLLSACSHTGQLDHGCHFFMLFYQGFVVAPNHFSCVVDLFSRAGNLEIAGMLIDSIPLQPTLMSYMALLSACRQQSDMIGGTCLAERILELDQTNSATFHMLNHFSYYEQ</sequence>
<dbReference type="NCBIfam" id="TIGR00756">
    <property type="entry name" value="PPR"/>
    <property type="match status" value="4"/>
</dbReference>